<feature type="region of interest" description="Disordered" evidence="3">
    <location>
        <begin position="119"/>
        <end position="141"/>
    </location>
</feature>
<protein>
    <recommendedName>
        <fullName evidence="6">DNA-binding protein HU</fullName>
    </recommendedName>
</protein>
<evidence type="ECO:0000256" key="3">
    <source>
        <dbReference type="SAM" id="MobiDB-lite"/>
    </source>
</evidence>
<dbReference type="Proteomes" id="UP000006230">
    <property type="component" value="Unassembled WGS sequence"/>
</dbReference>
<dbReference type="eggNOG" id="COG0776">
    <property type="taxonomic scope" value="Bacteria"/>
</dbReference>
<feature type="compositionally biased region" description="Low complexity" evidence="3">
    <location>
        <begin position="41"/>
        <end position="52"/>
    </location>
</feature>
<dbReference type="GO" id="GO:0030527">
    <property type="term" value="F:structural constituent of chromatin"/>
    <property type="evidence" value="ECO:0007669"/>
    <property type="project" value="InterPro"/>
</dbReference>
<dbReference type="RefSeq" id="WP_007801074.1">
    <property type="nucleotide sequence ID" value="NZ_DS022276.1"/>
</dbReference>
<comment type="similarity">
    <text evidence="1">Belongs to the bacterial histone-like protein family.</text>
</comment>
<evidence type="ECO:0008006" key="6">
    <source>
        <dbReference type="Google" id="ProtNLM"/>
    </source>
</evidence>
<dbReference type="InterPro" id="IPR010992">
    <property type="entry name" value="IHF-like_DNA-bd_dom_sf"/>
</dbReference>
<accession>Q0FT96</accession>
<comment type="caution">
    <text evidence="4">The sequence shown here is derived from an EMBL/GenBank/DDBJ whole genome shotgun (WGS) entry which is preliminary data.</text>
</comment>
<dbReference type="Pfam" id="PF00216">
    <property type="entry name" value="Bac_DNA_binding"/>
    <property type="match status" value="1"/>
</dbReference>
<evidence type="ECO:0000313" key="4">
    <source>
        <dbReference type="EMBL" id="EAU47556.1"/>
    </source>
</evidence>
<dbReference type="GO" id="GO:0003677">
    <property type="term" value="F:DNA binding"/>
    <property type="evidence" value="ECO:0007669"/>
    <property type="project" value="UniProtKB-KW"/>
</dbReference>
<dbReference type="AlphaFoldDB" id="Q0FT96"/>
<dbReference type="STRING" id="314265.R2601_26496"/>
<evidence type="ECO:0000256" key="1">
    <source>
        <dbReference type="ARBA" id="ARBA00010529"/>
    </source>
</evidence>
<evidence type="ECO:0000313" key="5">
    <source>
        <dbReference type="Proteomes" id="UP000006230"/>
    </source>
</evidence>
<organism evidence="4 5">
    <name type="scientific">Salipiger bermudensis (strain DSM 26914 / JCM 13377 / KCTC 12554 / HTCC2601)</name>
    <name type="common">Pelagibaca bermudensis</name>
    <dbReference type="NCBI Taxonomy" id="314265"/>
    <lineage>
        <taxon>Bacteria</taxon>
        <taxon>Pseudomonadati</taxon>
        <taxon>Pseudomonadota</taxon>
        <taxon>Alphaproteobacteria</taxon>
        <taxon>Rhodobacterales</taxon>
        <taxon>Roseobacteraceae</taxon>
        <taxon>Salipiger</taxon>
    </lineage>
</organism>
<dbReference type="Gene3D" id="4.10.520.10">
    <property type="entry name" value="IHF-like DNA-binding proteins"/>
    <property type="match status" value="1"/>
</dbReference>
<proteinExistence type="inferred from homology"/>
<dbReference type="OrthoDB" id="7873378at2"/>
<feature type="region of interest" description="Disordered" evidence="3">
    <location>
        <begin position="1"/>
        <end position="53"/>
    </location>
</feature>
<keyword evidence="2" id="KW-0238">DNA-binding</keyword>
<dbReference type="InterPro" id="IPR000119">
    <property type="entry name" value="Hist_DNA-bd"/>
</dbReference>
<gene>
    <name evidence="4" type="ORF">R2601_26496</name>
</gene>
<evidence type="ECO:0000256" key="2">
    <source>
        <dbReference type="ARBA" id="ARBA00023125"/>
    </source>
</evidence>
<dbReference type="EMBL" id="AATQ01000006">
    <property type="protein sequence ID" value="EAU47556.1"/>
    <property type="molecule type" value="Genomic_DNA"/>
</dbReference>
<reference evidence="4 5" key="1">
    <citation type="journal article" date="2010" name="J. Bacteriol.">
        <title>Genome sequences of Pelagibaca bermudensis HTCC2601T and Maritimibacter alkaliphilus HTCC2654T, the type strains of two marine Roseobacter genera.</title>
        <authorList>
            <person name="Thrash J.C."/>
            <person name="Cho J.C."/>
            <person name="Ferriera S."/>
            <person name="Johnson J."/>
            <person name="Vergin K.L."/>
            <person name="Giovannoni S.J."/>
        </authorList>
    </citation>
    <scope>NUCLEOTIDE SEQUENCE [LARGE SCALE GENOMIC DNA]</scope>
    <source>
        <strain evidence="5">DSM 26914 / JCM 13377 / KCTC 12554 / HTCC2601</strain>
    </source>
</reference>
<name>Q0FT96_SALBH</name>
<sequence length="141" mass="14738">MTYSSKAQRSASVATATEACDAEEADVVPSLETVPDDPDAAPDASVGGAASGELDKKELVDRVVARCGVKKREAKPSVEAALAILGEALAEGRELRLEPFGKLKVSNIKTRGEKRVINARLRQNAPQRPGSAGEGPEAAED</sequence>
<dbReference type="SUPFAM" id="SSF47729">
    <property type="entry name" value="IHF-like DNA-binding proteins"/>
    <property type="match status" value="1"/>
</dbReference>
<feature type="compositionally biased region" description="Polar residues" evidence="3">
    <location>
        <begin position="1"/>
        <end position="12"/>
    </location>
</feature>
<keyword evidence="5" id="KW-1185">Reference proteome</keyword>
<dbReference type="HOGENOM" id="CLU_1823524_0_0_5"/>